<keyword evidence="1" id="KW-0732">Signal</keyword>
<sequence precursor="true">MVWKVSCFVLLFGCSFVCQAWHSAHAEDAPLHARIDQLIEGAAGGELAPQTRDGEFLRRVYLDLAGRIPTRDEAAAFFADQDKDKRSKVIDQLLASDDHVRRLQQVLHVMLMERLGDHEEWKKFLAESVKVNKHWDQLVRELLNPNADDEQTRGSALFFSKRLETNGQVPVDVPALVRDVGRLFMGIDVQCAQCHDHLFVDEYKQEHYHGLFAYISQVGLRTDVKFPAVAEKPLLKKVEFMSVFVQEPKSIGPQVPGLQEVSLPTFEKGEEYEVKPDLKAKTPGKPKFSALQALAEQLPTTSNPFFKQNIANRMWWLLMGRGQVHPLDLMHKDNPASHPAVLSLLADELAAKDFDLRWLLKELALTKTYQRSTVASFAADDIPLQSYRVALEKPLLSEQLLQSMLTATGMSATVKEAKQLADLQAKFDKAFALPAREPEVEHAPSVKAALFLLNDTTVIGWLKPQEDNLTARLEKLTDAGALADELYLSVLTRQPTADEKKIVADYLAKHADARTESIRTLAWSLLASNEFGINH</sequence>
<dbReference type="AlphaFoldDB" id="A0A517YLW8"/>
<dbReference type="Pfam" id="PF07587">
    <property type="entry name" value="PSD1"/>
    <property type="match status" value="1"/>
</dbReference>
<evidence type="ECO:0000313" key="4">
    <source>
        <dbReference type="EMBL" id="QDU31210.1"/>
    </source>
</evidence>
<gene>
    <name evidence="4" type="ORF">ETAA8_63630</name>
</gene>
<dbReference type="InterPro" id="IPR011444">
    <property type="entry name" value="DUF1549"/>
</dbReference>
<feature type="chain" id="PRO_5021862575" description="DUF1549 domain-containing protein" evidence="1">
    <location>
        <begin position="21"/>
        <end position="535"/>
    </location>
</feature>
<reference evidence="4 5" key="1">
    <citation type="submission" date="2019-02" db="EMBL/GenBank/DDBJ databases">
        <title>Deep-cultivation of Planctomycetes and their phenomic and genomic characterization uncovers novel biology.</title>
        <authorList>
            <person name="Wiegand S."/>
            <person name="Jogler M."/>
            <person name="Boedeker C."/>
            <person name="Pinto D."/>
            <person name="Vollmers J."/>
            <person name="Rivas-Marin E."/>
            <person name="Kohn T."/>
            <person name="Peeters S.H."/>
            <person name="Heuer A."/>
            <person name="Rast P."/>
            <person name="Oberbeckmann S."/>
            <person name="Bunk B."/>
            <person name="Jeske O."/>
            <person name="Meyerdierks A."/>
            <person name="Storesund J.E."/>
            <person name="Kallscheuer N."/>
            <person name="Luecker S."/>
            <person name="Lage O.M."/>
            <person name="Pohl T."/>
            <person name="Merkel B.J."/>
            <person name="Hornburger P."/>
            <person name="Mueller R.-W."/>
            <person name="Bruemmer F."/>
            <person name="Labrenz M."/>
            <person name="Spormann A.M."/>
            <person name="Op den Camp H."/>
            <person name="Overmann J."/>
            <person name="Amann R."/>
            <person name="Jetten M.S.M."/>
            <person name="Mascher T."/>
            <person name="Medema M.H."/>
            <person name="Devos D.P."/>
            <person name="Kaster A.-K."/>
            <person name="Ovreas L."/>
            <person name="Rohde M."/>
            <person name="Galperin M.Y."/>
            <person name="Jogler C."/>
        </authorList>
    </citation>
    <scope>NUCLEOTIDE SEQUENCE [LARGE SCALE GENOMIC DNA]</scope>
    <source>
        <strain evidence="4 5">ETA_A8</strain>
    </source>
</reference>
<feature type="domain" description="DUF1553" evidence="3">
    <location>
        <begin position="293"/>
        <end position="413"/>
    </location>
</feature>
<dbReference type="PANTHER" id="PTHR35889">
    <property type="entry name" value="CYCLOINULO-OLIGOSACCHARIDE FRUCTANOTRANSFERASE-RELATED"/>
    <property type="match status" value="1"/>
</dbReference>
<evidence type="ECO:0000256" key="1">
    <source>
        <dbReference type="SAM" id="SignalP"/>
    </source>
</evidence>
<accession>A0A517YLW8</accession>
<dbReference type="Pfam" id="PF07583">
    <property type="entry name" value="PSCyt2"/>
    <property type="match status" value="1"/>
</dbReference>
<evidence type="ECO:0008006" key="6">
    <source>
        <dbReference type="Google" id="ProtNLM"/>
    </source>
</evidence>
<organism evidence="4 5">
    <name type="scientific">Anatilimnocola aggregata</name>
    <dbReference type="NCBI Taxonomy" id="2528021"/>
    <lineage>
        <taxon>Bacteria</taxon>
        <taxon>Pseudomonadati</taxon>
        <taxon>Planctomycetota</taxon>
        <taxon>Planctomycetia</taxon>
        <taxon>Pirellulales</taxon>
        <taxon>Pirellulaceae</taxon>
        <taxon>Anatilimnocola</taxon>
    </lineage>
</organism>
<evidence type="ECO:0000259" key="3">
    <source>
        <dbReference type="Pfam" id="PF07587"/>
    </source>
</evidence>
<evidence type="ECO:0000259" key="2">
    <source>
        <dbReference type="Pfam" id="PF07583"/>
    </source>
</evidence>
<dbReference type="InterPro" id="IPR022655">
    <property type="entry name" value="DUF1553"/>
</dbReference>
<dbReference type="PANTHER" id="PTHR35889:SF3">
    <property type="entry name" value="F-BOX DOMAIN-CONTAINING PROTEIN"/>
    <property type="match status" value="1"/>
</dbReference>
<dbReference type="RefSeq" id="WP_145097954.1">
    <property type="nucleotide sequence ID" value="NZ_CP036274.1"/>
</dbReference>
<feature type="domain" description="DUF1549" evidence="2">
    <location>
        <begin position="43"/>
        <end position="218"/>
    </location>
</feature>
<protein>
    <recommendedName>
        <fullName evidence="6">DUF1549 domain-containing protein</fullName>
    </recommendedName>
</protein>
<dbReference type="EMBL" id="CP036274">
    <property type="protein sequence ID" value="QDU31210.1"/>
    <property type="molecule type" value="Genomic_DNA"/>
</dbReference>
<feature type="signal peptide" evidence="1">
    <location>
        <begin position="1"/>
        <end position="20"/>
    </location>
</feature>
<evidence type="ECO:0000313" key="5">
    <source>
        <dbReference type="Proteomes" id="UP000315017"/>
    </source>
</evidence>
<name>A0A517YLW8_9BACT</name>
<dbReference type="Proteomes" id="UP000315017">
    <property type="component" value="Chromosome"/>
</dbReference>
<dbReference type="OrthoDB" id="289126at2"/>
<keyword evidence="5" id="KW-1185">Reference proteome</keyword>
<dbReference type="KEGG" id="aagg:ETAA8_63630"/>
<proteinExistence type="predicted"/>